<sequence length="473" mass="49869">MRPDPGLAVLRDGRTLLGGTPYRLVRLTANAVPVIGSWLDGKPVGDRGAAGLLARRLVEAGMMHPVPPPHAPRPSVTFVVPVRDRADQLARCLTGLRGGPEVIVVDDGSADPGAVADIARQAGARLVRRPANGGPAAARNTGLAHATTELVAFVDSDCLPRPGWVEPLLPHFADPAVAAVAPRIVAHRPGTGQPATPGAGLLATYEADCSALDMGPGEAIVRPGSTVPYVPSAALIVRRSAVGGGFDASMRVGEDVDLVWRLGAAGHHIRYDPSVAVAHQHRTRPRQWLAQRVQYGTSAAPLAARHPGVLPAASMAGWSAAAWALALARRPVAGALVTAGTTALLARKLSSWSDTPWRTAVRLSADGTLRAGEHLGRTLSRAWWPVALPLALAVPRLRLPLAAATVTAPLIEYRRVRPTTPVVPWTAIRLADDVAYSLGVWQGCVRHRTTEPLRPALWWRSADGITRPPSVRG</sequence>
<evidence type="ECO:0000256" key="1">
    <source>
        <dbReference type="ARBA" id="ARBA00004776"/>
    </source>
</evidence>
<name>A0A964UIZ1_9ACTN</name>
<gene>
    <name evidence="6" type="primary">mftF</name>
    <name evidence="6" type="ORF">GUY60_00975</name>
</gene>
<dbReference type="Pfam" id="PF00535">
    <property type="entry name" value="Glycos_transf_2"/>
    <property type="match status" value="1"/>
</dbReference>
<dbReference type="GO" id="GO:0016757">
    <property type="term" value="F:glycosyltransferase activity"/>
    <property type="evidence" value="ECO:0007669"/>
    <property type="project" value="UniProtKB-KW"/>
</dbReference>
<keyword evidence="7" id="KW-1185">Reference proteome</keyword>
<evidence type="ECO:0000313" key="7">
    <source>
        <dbReference type="Proteomes" id="UP000598297"/>
    </source>
</evidence>
<organism evidence="6 7">
    <name type="scientific">Streptomyces boluensis</name>
    <dbReference type="NCBI Taxonomy" id="1775135"/>
    <lineage>
        <taxon>Bacteria</taxon>
        <taxon>Bacillati</taxon>
        <taxon>Actinomycetota</taxon>
        <taxon>Actinomycetes</taxon>
        <taxon>Kitasatosporales</taxon>
        <taxon>Streptomycetaceae</taxon>
        <taxon>Streptomyces</taxon>
    </lineage>
</organism>
<comment type="pathway">
    <text evidence="1">Cell wall biogenesis; cell wall polysaccharide biosynthesis.</text>
</comment>
<keyword evidence="4" id="KW-0808">Transferase</keyword>
<evidence type="ECO:0000256" key="4">
    <source>
        <dbReference type="ARBA" id="ARBA00022679"/>
    </source>
</evidence>
<keyword evidence="3" id="KW-0328">Glycosyltransferase</keyword>
<dbReference type="InterPro" id="IPR029044">
    <property type="entry name" value="Nucleotide-diphossugar_trans"/>
</dbReference>
<dbReference type="OrthoDB" id="5243838at2"/>
<dbReference type="PANTHER" id="PTHR43179">
    <property type="entry name" value="RHAMNOSYLTRANSFERASE WBBL"/>
    <property type="match status" value="1"/>
</dbReference>
<feature type="domain" description="Glycosyltransferase 2-like" evidence="5">
    <location>
        <begin position="78"/>
        <end position="194"/>
    </location>
</feature>
<evidence type="ECO:0000256" key="3">
    <source>
        <dbReference type="ARBA" id="ARBA00022676"/>
    </source>
</evidence>
<comment type="caution">
    <text evidence="6">The sequence shown here is derived from an EMBL/GenBank/DDBJ whole genome shotgun (WGS) entry which is preliminary data.</text>
</comment>
<dbReference type="SUPFAM" id="SSF53448">
    <property type="entry name" value="Nucleotide-diphospho-sugar transferases"/>
    <property type="match status" value="1"/>
</dbReference>
<evidence type="ECO:0000256" key="2">
    <source>
        <dbReference type="ARBA" id="ARBA00006739"/>
    </source>
</evidence>
<comment type="similarity">
    <text evidence="2">Belongs to the glycosyltransferase 2 family.</text>
</comment>
<dbReference type="InterPro" id="IPR001173">
    <property type="entry name" value="Glyco_trans_2-like"/>
</dbReference>
<reference evidence="6" key="1">
    <citation type="submission" date="2020-01" db="EMBL/GenBank/DDBJ databases">
        <title>Whole-genome analyses of novel actinobacteria.</title>
        <authorList>
            <person name="Sahin N."/>
        </authorList>
    </citation>
    <scope>NUCLEOTIDE SEQUENCE</scope>
    <source>
        <strain evidence="6">YC537</strain>
    </source>
</reference>
<dbReference type="EMBL" id="JAAAHS010000003">
    <property type="protein sequence ID" value="NBE50024.1"/>
    <property type="molecule type" value="Genomic_DNA"/>
</dbReference>
<proteinExistence type="inferred from homology"/>
<dbReference type="InterPro" id="IPR023981">
    <property type="entry name" value="MftF"/>
</dbReference>
<dbReference type="PANTHER" id="PTHR43179:SF12">
    <property type="entry name" value="GALACTOFURANOSYLTRANSFERASE GLFT2"/>
    <property type="match status" value="1"/>
</dbReference>
<dbReference type="CDD" id="cd00761">
    <property type="entry name" value="Glyco_tranf_GTA_type"/>
    <property type="match status" value="1"/>
</dbReference>
<accession>A0A964UIZ1</accession>
<evidence type="ECO:0000259" key="5">
    <source>
        <dbReference type="Pfam" id="PF00535"/>
    </source>
</evidence>
<protein>
    <submittedName>
        <fullName evidence="6">Mycofactocin system glycosyltransferase</fullName>
    </submittedName>
</protein>
<dbReference type="Proteomes" id="UP000598297">
    <property type="component" value="Unassembled WGS sequence"/>
</dbReference>
<evidence type="ECO:0000313" key="6">
    <source>
        <dbReference type="EMBL" id="NBE50024.1"/>
    </source>
</evidence>
<dbReference type="AlphaFoldDB" id="A0A964UIZ1"/>
<dbReference type="Gene3D" id="3.90.550.10">
    <property type="entry name" value="Spore Coat Polysaccharide Biosynthesis Protein SpsA, Chain A"/>
    <property type="match status" value="1"/>
</dbReference>
<dbReference type="NCBIfam" id="TIGR03965">
    <property type="entry name" value="mycofact_glyco"/>
    <property type="match status" value="1"/>
</dbReference>